<accession>A0A371K353</accession>
<sequence length="478" mass="51146">MSGPAAAAPPSAQAATSLPAWMRRTAIAALAYTAFFAFADFDLYLRPELGAGLLLLLMCMAGARPWRELRRQPAVWALAALIVYAIAQSLYAGLRVMPALPLSEHLTDTAKLVRLAVFTAVVGWWLSVLPRTLPMLLALMGLGLAASILTYLPWTQLPALWSGALRPEFGVTENLTGLLAAVGGWIALWLAMTAWSARQAGALRLTLAALAYAVCFCVLLFSQSRGAWLAFALVVPAAVLAYAWNHRRAGPLPWLPVLAAASLSVLLLWSARDLVASRFAGSQTLAAEAQQAAVQGSVAIAPSAPAAASAGAEATTAPSDAAQAQQTQVNNKAVGVRMALYRLGVEQWLQRPLLGWGLRSTPELIAQSRRDMAGQHHVHLHNTYLDALVGLGAVGVALLALALLALLREPWRAWRQGRMPVPAFWALAGCVGLVLITNNFDSLLWRFEYGRAPLEFLFGLCLAYGLIRRRAAVGRDGA</sequence>
<feature type="transmembrane region" description="Helical" evidence="5">
    <location>
        <begin position="419"/>
        <end position="437"/>
    </location>
</feature>
<keyword evidence="8" id="KW-1185">Reference proteome</keyword>
<feature type="transmembrane region" description="Helical" evidence="5">
    <location>
        <begin position="252"/>
        <end position="271"/>
    </location>
</feature>
<keyword evidence="4 5" id="KW-0472">Membrane</keyword>
<evidence type="ECO:0000256" key="4">
    <source>
        <dbReference type="ARBA" id="ARBA00023136"/>
    </source>
</evidence>
<comment type="subcellular location">
    <subcellularLocation>
        <location evidence="1">Membrane</location>
        <topology evidence="1">Multi-pass membrane protein</topology>
    </subcellularLocation>
</comment>
<name>A0A371K353_9GAMM</name>
<gene>
    <name evidence="7" type="ORF">DX914_04235</name>
</gene>
<feature type="transmembrane region" description="Helical" evidence="5">
    <location>
        <begin position="387"/>
        <end position="407"/>
    </location>
</feature>
<organism evidence="7 8">
    <name type="scientific">Lysobacter silvisoli</name>
    <dbReference type="NCBI Taxonomy" id="2293254"/>
    <lineage>
        <taxon>Bacteria</taxon>
        <taxon>Pseudomonadati</taxon>
        <taxon>Pseudomonadota</taxon>
        <taxon>Gammaproteobacteria</taxon>
        <taxon>Lysobacterales</taxon>
        <taxon>Lysobacteraceae</taxon>
        <taxon>Lysobacter</taxon>
    </lineage>
</organism>
<feature type="transmembrane region" description="Helical" evidence="5">
    <location>
        <begin position="44"/>
        <end position="63"/>
    </location>
</feature>
<proteinExistence type="predicted"/>
<feature type="transmembrane region" description="Helical" evidence="5">
    <location>
        <begin position="449"/>
        <end position="467"/>
    </location>
</feature>
<feature type="transmembrane region" description="Helical" evidence="5">
    <location>
        <begin position="75"/>
        <end position="92"/>
    </location>
</feature>
<evidence type="ECO:0000313" key="8">
    <source>
        <dbReference type="Proteomes" id="UP000264492"/>
    </source>
</evidence>
<evidence type="ECO:0000256" key="2">
    <source>
        <dbReference type="ARBA" id="ARBA00022692"/>
    </source>
</evidence>
<feature type="transmembrane region" description="Helical" evidence="5">
    <location>
        <begin position="202"/>
        <end position="221"/>
    </location>
</feature>
<dbReference type="RefSeq" id="WP_115857796.1">
    <property type="nucleotide sequence ID" value="NZ_QTSU01000001.1"/>
</dbReference>
<dbReference type="OrthoDB" id="8667028at2"/>
<keyword evidence="3 5" id="KW-1133">Transmembrane helix</keyword>
<keyword evidence="2 5" id="KW-0812">Transmembrane</keyword>
<feature type="transmembrane region" description="Helical" evidence="5">
    <location>
        <begin position="136"/>
        <end position="154"/>
    </location>
</feature>
<evidence type="ECO:0000259" key="6">
    <source>
        <dbReference type="Pfam" id="PF04932"/>
    </source>
</evidence>
<evidence type="ECO:0000313" key="7">
    <source>
        <dbReference type="EMBL" id="RDZ28355.1"/>
    </source>
</evidence>
<feature type="transmembrane region" description="Helical" evidence="5">
    <location>
        <begin position="227"/>
        <end position="245"/>
    </location>
</feature>
<dbReference type="InterPro" id="IPR007016">
    <property type="entry name" value="O-antigen_ligase-rel_domated"/>
</dbReference>
<dbReference type="EMBL" id="QTSU01000001">
    <property type="protein sequence ID" value="RDZ28355.1"/>
    <property type="molecule type" value="Genomic_DNA"/>
</dbReference>
<evidence type="ECO:0000256" key="5">
    <source>
        <dbReference type="SAM" id="Phobius"/>
    </source>
</evidence>
<feature type="transmembrane region" description="Helical" evidence="5">
    <location>
        <begin position="174"/>
        <end position="195"/>
    </location>
</feature>
<evidence type="ECO:0000256" key="3">
    <source>
        <dbReference type="ARBA" id="ARBA00022989"/>
    </source>
</evidence>
<dbReference type="GO" id="GO:0016020">
    <property type="term" value="C:membrane"/>
    <property type="evidence" value="ECO:0007669"/>
    <property type="project" value="UniProtKB-SubCell"/>
</dbReference>
<dbReference type="InterPro" id="IPR051533">
    <property type="entry name" value="WaaL-like"/>
</dbReference>
<dbReference type="PANTHER" id="PTHR37422">
    <property type="entry name" value="TEICHURONIC ACID BIOSYNTHESIS PROTEIN TUAE"/>
    <property type="match status" value="1"/>
</dbReference>
<reference evidence="7 8" key="1">
    <citation type="submission" date="2018-08" db="EMBL/GenBank/DDBJ databases">
        <title>Lysobacter sp. zong2l5, whole genome shotgun sequence.</title>
        <authorList>
            <person name="Zhang X."/>
            <person name="Feng G."/>
            <person name="Zhu H."/>
        </authorList>
    </citation>
    <scope>NUCLEOTIDE SEQUENCE [LARGE SCALE GENOMIC DNA]</scope>
    <source>
        <strain evidence="8">zong2l5</strain>
    </source>
</reference>
<evidence type="ECO:0000256" key="1">
    <source>
        <dbReference type="ARBA" id="ARBA00004141"/>
    </source>
</evidence>
<feature type="domain" description="O-antigen ligase-related" evidence="6">
    <location>
        <begin position="211"/>
        <end position="399"/>
    </location>
</feature>
<protein>
    <recommendedName>
        <fullName evidence="6">O-antigen ligase-related domain-containing protein</fullName>
    </recommendedName>
</protein>
<dbReference type="Proteomes" id="UP000264492">
    <property type="component" value="Unassembled WGS sequence"/>
</dbReference>
<dbReference type="AlphaFoldDB" id="A0A371K353"/>
<comment type="caution">
    <text evidence="7">The sequence shown here is derived from an EMBL/GenBank/DDBJ whole genome shotgun (WGS) entry which is preliminary data.</text>
</comment>
<feature type="transmembrane region" description="Helical" evidence="5">
    <location>
        <begin position="112"/>
        <end position="129"/>
    </location>
</feature>
<dbReference type="PANTHER" id="PTHR37422:SF23">
    <property type="entry name" value="TEICHURONIC ACID BIOSYNTHESIS PROTEIN TUAE"/>
    <property type="match status" value="1"/>
</dbReference>
<feature type="transmembrane region" description="Helical" evidence="5">
    <location>
        <begin position="21"/>
        <end position="38"/>
    </location>
</feature>
<dbReference type="Pfam" id="PF04932">
    <property type="entry name" value="Wzy_C"/>
    <property type="match status" value="1"/>
</dbReference>